<gene>
    <name evidence="1" type="ORF">JI435_200150</name>
</gene>
<feature type="non-terminal residue" evidence="1">
    <location>
        <position position="1"/>
    </location>
</feature>
<sequence length="61" mass="7177">LHIPFKHSSCISHAPNTFTCSTSAHHTMMKFHLPHPHTHMHAKTHLRKWMFDMIEVYGRMG</sequence>
<reference evidence="2" key="1">
    <citation type="journal article" date="2021" name="BMC Genomics">
        <title>Chromosome-level genome assembly and manually-curated proteome of model necrotroph Parastagonospora nodorum Sn15 reveals a genome-wide trove of candidate effector homologs, and redundancy of virulence-related functions within an accessory chromosome.</title>
        <authorList>
            <person name="Bertazzoni S."/>
            <person name="Jones D.A.B."/>
            <person name="Phan H.T."/>
            <person name="Tan K.-C."/>
            <person name="Hane J.K."/>
        </authorList>
    </citation>
    <scope>NUCLEOTIDE SEQUENCE [LARGE SCALE GENOMIC DNA]</scope>
    <source>
        <strain evidence="2">SN15 / ATCC MYA-4574 / FGSC 10173)</strain>
    </source>
</reference>
<proteinExistence type="predicted"/>
<protein>
    <submittedName>
        <fullName evidence="1">Uncharacterized protein</fullName>
    </submittedName>
</protein>
<evidence type="ECO:0000313" key="1">
    <source>
        <dbReference type="EMBL" id="QRC96735.1"/>
    </source>
</evidence>
<keyword evidence="2" id="KW-1185">Reference proteome</keyword>
<dbReference type="AlphaFoldDB" id="A0A7U2HYL8"/>
<name>A0A7U2HYL8_PHANO</name>
<dbReference type="VEuPathDB" id="FungiDB:JI435_200150"/>
<accession>A0A7U2HYL8</accession>
<dbReference type="Proteomes" id="UP000663193">
    <property type="component" value="Chromosome 6"/>
</dbReference>
<dbReference type="EMBL" id="CP069028">
    <property type="protein sequence ID" value="QRC96735.1"/>
    <property type="molecule type" value="Genomic_DNA"/>
</dbReference>
<evidence type="ECO:0000313" key="2">
    <source>
        <dbReference type="Proteomes" id="UP000663193"/>
    </source>
</evidence>
<organism evidence="1 2">
    <name type="scientific">Phaeosphaeria nodorum (strain SN15 / ATCC MYA-4574 / FGSC 10173)</name>
    <name type="common">Glume blotch fungus</name>
    <name type="synonym">Parastagonospora nodorum</name>
    <dbReference type="NCBI Taxonomy" id="321614"/>
    <lineage>
        <taxon>Eukaryota</taxon>
        <taxon>Fungi</taxon>
        <taxon>Dikarya</taxon>
        <taxon>Ascomycota</taxon>
        <taxon>Pezizomycotina</taxon>
        <taxon>Dothideomycetes</taxon>
        <taxon>Pleosporomycetidae</taxon>
        <taxon>Pleosporales</taxon>
        <taxon>Pleosporineae</taxon>
        <taxon>Phaeosphaeriaceae</taxon>
        <taxon>Parastagonospora</taxon>
    </lineage>
</organism>